<organism evidence="1">
    <name type="scientific">marine sediment metagenome</name>
    <dbReference type="NCBI Taxonomy" id="412755"/>
    <lineage>
        <taxon>unclassified sequences</taxon>
        <taxon>metagenomes</taxon>
        <taxon>ecological metagenomes</taxon>
    </lineage>
</organism>
<protein>
    <submittedName>
        <fullName evidence="1">Uncharacterized protein</fullName>
    </submittedName>
</protein>
<dbReference type="EMBL" id="LAZR01003982">
    <property type="protein sequence ID" value="KKN12881.1"/>
    <property type="molecule type" value="Genomic_DNA"/>
</dbReference>
<comment type="caution">
    <text evidence="1">The sequence shown here is derived from an EMBL/GenBank/DDBJ whole genome shotgun (WGS) entry which is preliminary data.</text>
</comment>
<accession>A0A0F9QI99</accession>
<dbReference type="AlphaFoldDB" id="A0A0F9QI99"/>
<name>A0A0F9QI99_9ZZZZ</name>
<gene>
    <name evidence="1" type="ORF">LCGC14_1012030</name>
</gene>
<evidence type="ECO:0000313" key="1">
    <source>
        <dbReference type="EMBL" id="KKN12881.1"/>
    </source>
</evidence>
<sequence length="64" mass="7288">MAELASNIHIYDHEKARIYLENGREVKVNNHEKFSSDEAPELLTRIARRKGFISANDVIATFSA</sequence>
<proteinExistence type="predicted"/>
<reference evidence="1" key="1">
    <citation type="journal article" date="2015" name="Nature">
        <title>Complex archaea that bridge the gap between prokaryotes and eukaryotes.</title>
        <authorList>
            <person name="Spang A."/>
            <person name="Saw J.H."/>
            <person name="Jorgensen S.L."/>
            <person name="Zaremba-Niedzwiedzka K."/>
            <person name="Martijn J."/>
            <person name="Lind A.E."/>
            <person name="van Eijk R."/>
            <person name="Schleper C."/>
            <person name="Guy L."/>
            <person name="Ettema T.J."/>
        </authorList>
    </citation>
    <scope>NUCLEOTIDE SEQUENCE</scope>
</reference>